<accession>A0AC58HE94</accession>
<evidence type="ECO:0000313" key="1">
    <source>
        <dbReference type="Proteomes" id="UP000000437"/>
    </source>
</evidence>
<keyword evidence="1" id="KW-1185">Reference proteome</keyword>
<dbReference type="RefSeq" id="XP_073780314.1">
    <property type="nucleotide sequence ID" value="XM_073924213.1"/>
</dbReference>
<evidence type="ECO:0000313" key="2">
    <source>
        <dbReference type="RefSeq" id="XP_073780314.1"/>
    </source>
</evidence>
<proteinExistence type="predicted"/>
<protein>
    <submittedName>
        <fullName evidence="2">Uncharacterized protein</fullName>
    </submittedName>
</protein>
<dbReference type="Proteomes" id="UP000000437">
    <property type="component" value="Chromosome 15"/>
</dbReference>
<organism evidence="1 2">
    <name type="scientific">Danio rerio</name>
    <name type="common">Zebrafish</name>
    <name type="synonym">Brachydanio rerio</name>
    <dbReference type="NCBI Taxonomy" id="7955"/>
    <lineage>
        <taxon>Eukaryota</taxon>
        <taxon>Metazoa</taxon>
        <taxon>Chordata</taxon>
        <taxon>Craniata</taxon>
        <taxon>Vertebrata</taxon>
        <taxon>Euteleostomi</taxon>
        <taxon>Actinopterygii</taxon>
        <taxon>Neopterygii</taxon>
        <taxon>Teleostei</taxon>
        <taxon>Ostariophysi</taxon>
        <taxon>Cypriniformes</taxon>
        <taxon>Danionidae</taxon>
        <taxon>Danioninae</taxon>
        <taxon>Danio</taxon>
    </lineage>
</organism>
<gene>
    <name evidence="2" type="primary">LOC141377978</name>
</gene>
<sequence>MEWEAAKMSNSHLAVIEPNDGSTANQRTRGRDAGPAIINWPLLHVEASAITATAYCKRQCESTEPLSRNGERGGPRTQRYYARHAIQLAPAVENGLVYETGKLNQVDLSSLESTAVHSTPLTSTLMCLLKDKCFISADSHSAAGVLKHADCSEDILGNPGEHREGACKLHTGMAGTRNFLAIVAGDAGTRQDPQGIYTFIIDVFHSGFFPYRRMNQDSGLFLPQTKLWSAYSM</sequence>
<reference evidence="2" key="1">
    <citation type="submission" date="2025-08" db="UniProtKB">
        <authorList>
            <consortium name="RefSeq"/>
        </authorList>
    </citation>
    <scope>IDENTIFICATION</scope>
    <source>
        <strain evidence="2">Tuebingen</strain>
        <tissue evidence="2">Fibroblasts and whole tissue</tissue>
    </source>
</reference>
<name>A0AC58HE94_DANRE</name>